<keyword evidence="1" id="KW-1133">Transmembrane helix</keyword>
<keyword evidence="3" id="KW-1185">Reference proteome</keyword>
<evidence type="ECO:0000313" key="3">
    <source>
        <dbReference type="Proteomes" id="UP000689195"/>
    </source>
</evidence>
<sequence>MFVRTQRCWKEQNNYYVNWNDLENKRNNNINGIDLKVNIDAIRENVGISTQRDVLYGLDSQQEINEIIEVTELEEDRDKLIGDSRGKLLLDIALIGGSLVIFQDEPRSGMDAQSRRIIWEILQRVRQQNRKIIQQRIIWMKQKYQLIESLLWQQVNYQLVVNVIILKLILNQTLLQSSSEQLLSIIQDAQIDLQSQSDTKIFLIPFKSKQQWDKLMEIISKEYENQIVINLTLNSLEHVFINIGMDEESLSRQPKEVKQVQMTVKLLWNKKLNNKGYQNSKLLKQSSCVFIQIIIYCYIIKKVLYYFKNIQQLYFYYNPFLFDSYWKNLQDKKIQNNILNWCLYHYLQFQHFALIPLYLSHYQCQRKNSILKYVLTVIGCRVLPFWICTYAFDFYIVLFLQSHYHMGYFVFSFVTFGFAYISFIFQFIKKHLQLHTKCQCFNIEIEDTWTFVTQWIWQINSFEYTNIINQQEQWICQNKK</sequence>
<organism evidence="2 3">
    <name type="scientific">Paramecium pentaurelia</name>
    <dbReference type="NCBI Taxonomy" id="43138"/>
    <lineage>
        <taxon>Eukaryota</taxon>
        <taxon>Sar</taxon>
        <taxon>Alveolata</taxon>
        <taxon>Ciliophora</taxon>
        <taxon>Intramacronucleata</taxon>
        <taxon>Oligohymenophorea</taxon>
        <taxon>Peniculida</taxon>
        <taxon>Parameciidae</taxon>
        <taxon>Paramecium</taxon>
    </lineage>
</organism>
<keyword evidence="1" id="KW-0472">Membrane</keyword>
<dbReference type="Proteomes" id="UP000689195">
    <property type="component" value="Unassembled WGS sequence"/>
</dbReference>
<gene>
    <name evidence="2" type="ORF">PPENT_87.1.T0180063</name>
</gene>
<dbReference type="EMBL" id="CAJJDO010000018">
    <property type="protein sequence ID" value="CAD8148433.1"/>
    <property type="molecule type" value="Genomic_DNA"/>
</dbReference>
<keyword evidence="1" id="KW-0812">Transmembrane</keyword>
<comment type="caution">
    <text evidence="2">The sequence shown here is derived from an EMBL/GenBank/DDBJ whole genome shotgun (WGS) entry which is preliminary data.</text>
</comment>
<evidence type="ECO:0000313" key="2">
    <source>
        <dbReference type="EMBL" id="CAD8148433.1"/>
    </source>
</evidence>
<dbReference type="OrthoDB" id="8061355at2759"/>
<accession>A0A8S1T837</accession>
<feature type="transmembrane region" description="Helical" evidence="1">
    <location>
        <begin position="289"/>
        <end position="307"/>
    </location>
</feature>
<feature type="transmembrane region" description="Helical" evidence="1">
    <location>
        <begin position="373"/>
        <end position="400"/>
    </location>
</feature>
<reference evidence="2" key="1">
    <citation type="submission" date="2021-01" db="EMBL/GenBank/DDBJ databases">
        <authorList>
            <consortium name="Genoscope - CEA"/>
            <person name="William W."/>
        </authorList>
    </citation>
    <scope>NUCLEOTIDE SEQUENCE</scope>
</reference>
<protein>
    <recommendedName>
        <fullName evidence="4">P-loop containing nucleoside triphosphate hydrolase</fullName>
    </recommendedName>
</protein>
<feature type="transmembrane region" description="Helical" evidence="1">
    <location>
        <begin position="406"/>
        <end position="428"/>
    </location>
</feature>
<name>A0A8S1T837_9CILI</name>
<dbReference type="AlphaFoldDB" id="A0A8S1T837"/>
<evidence type="ECO:0008006" key="4">
    <source>
        <dbReference type="Google" id="ProtNLM"/>
    </source>
</evidence>
<proteinExistence type="predicted"/>
<evidence type="ECO:0000256" key="1">
    <source>
        <dbReference type="SAM" id="Phobius"/>
    </source>
</evidence>